<feature type="domain" description="Phosphoadenosine phosphosulphate reductase" evidence="4">
    <location>
        <begin position="40"/>
        <end position="212"/>
    </location>
</feature>
<comment type="caution">
    <text evidence="5">The sequence shown here is derived from an EMBL/GenBank/DDBJ whole genome shotgun (WGS) entry which is preliminary data.</text>
</comment>
<dbReference type="SUPFAM" id="SSF52402">
    <property type="entry name" value="Adenine nucleotide alpha hydrolases-like"/>
    <property type="match status" value="1"/>
</dbReference>
<dbReference type="EMBL" id="VIKS01000010">
    <property type="protein sequence ID" value="TQV86491.1"/>
    <property type="molecule type" value="Genomic_DNA"/>
</dbReference>
<comment type="catalytic activity">
    <reaction evidence="3">
        <text>[thioredoxin]-disulfide + sulfite + adenosine 3',5'-bisphosphate + 2 H(+) = [thioredoxin]-dithiol + 3'-phosphoadenylyl sulfate</text>
        <dbReference type="Rhea" id="RHEA:11724"/>
        <dbReference type="Rhea" id="RHEA-COMP:10698"/>
        <dbReference type="Rhea" id="RHEA-COMP:10700"/>
        <dbReference type="ChEBI" id="CHEBI:15378"/>
        <dbReference type="ChEBI" id="CHEBI:17359"/>
        <dbReference type="ChEBI" id="CHEBI:29950"/>
        <dbReference type="ChEBI" id="CHEBI:50058"/>
        <dbReference type="ChEBI" id="CHEBI:58339"/>
        <dbReference type="ChEBI" id="CHEBI:58343"/>
        <dbReference type="EC" id="1.8.4.8"/>
    </reaction>
</comment>
<keyword evidence="6" id="KW-1185">Reference proteome</keyword>
<keyword evidence="3" id="KW-0963">Cytoplasm</keyword>
<dbReference type="CDD" id="cd23945">
    <property type="entry name" value="PAPS_reductase"/>
    <property type="match status" value="1"/>
</dbReference>
<protein>
    <recommendedName>
        <fullName evidence="3">Phosphoadenosine 5'-phosphosulfate reductase</fullName>
        <shortName evidence="3">PAPS reductase</shortName>
        <ecNumber evidence="3">1.8.4.8</ecNumber>
    </recommendedName>
    <alternativeName>
        <fullName evidence="3">3'-phosphoadenylylsulfate reductase</fullName>
    </alternativeName>
    <alternativeName>
        <fullName evidence="3">PAPS reductase, thioredoxin dependent</fullName>
    </alternativeName>
    <alternativeName>
        <fullName evidence="3">PAPS sulfotransferase</fullName>
    </alternativeName>
    <alternativeName>
        <fullName evidence="3">PAdoPS reductase</fullName>
    </alternativeName>
</protein>
<dbReference type="PANTHER" id="PTHR46509">
    <property type="entry name" value="PHOSPHOADENOSINE PHOSPHOSULFATE REDUCTASE"/>
    <property type="match status" value="1"/>
</dbReference>
<dbReference type="InterPro" id="IPR004511">
    <property type="entry name" value="PAPS/APS_Rdtase"/>
</dbReference>
<comment type="function">
    <text evidence="3">Catalyzes the formation of sulfite from phosphoadenosine 5'-phosphosulfate (PAPS) using thioredoxin as an electron donor.</text>
</comment>
<dbReference type="NCBIfam" id="TIGR00434">
    <property type="entry name" value="cysH"/>
    <property type="match status" value="1"/>
</dbReference>
<dbReference type="NCBIfam" id="NF002537">
    <property type="entry name" value="PRK02090.1"/>
    <property type="match status" value="1"/>
</dbReference>
<keyword evidence="2 3" id="KW-0560">Oxidoreductase</keyword>
<evidence type="ECO:0000256" key="3">
    <source>
        <dbReference type="HAMAP-Rule" id="MF_00063"/>
    </source>
</evidence>
<comment type="subcellular location">
    <subcellularLocation>
        <location evidence="3">Cytoplasm</location>
    </subcellularLocation>
</comment>
<dbReference type="Gene3D" id="3.40.50.620">
    <property type="entry name" value="HUPs"/>
    <property type="match status" value="1"/>
</dbReference>
<evidence type="ECO:0000259" key="4">
    <source>
        <dbReference type="Pfam" id="PF01507"/>
    </source>
</evidence>
<gene>
    <name evidence="3" type="primary">cysH</name>
    <name evidence="5" type="ORF">FLL46_16395</name>
</gene>
<dbReference type="InterPro" id="IPR002500">
    <property type="entry name" value="PAPS_reduct_dom"/>
</dbReference>
<dbReference type="Proteomes" id="UP000315439">
    <property type="component" value="Unassembled WGS sequence"/>
</dbReference>
<proteinExistence type="inferred from homology"/>
<dbReference type="AlphaFoldDB" id="A0A545UAK1"/>
<evidence type="ECO:0000256" key="2">
    <source>
        <dbReference type="ARBA" id="ARBA00023002"/>
    </source>
</evidence>
<sequence>MTMLDSVWNEKEVLDANHLLEKLPAQQRVEWAIQNLPAEFALSSSFGVQSAVSLHMVTRVKPDIPVIVVDTGYLFPETYQFIEDLTERLNLNLKVYRSQMSSAWQEARFGKLWEKGLDGLKQYNTMNKVEPMEIGLRELNVKTWFAGLMRSQSESRKDLPVVQKIRGRIKVHPLIDWNNRIVHQYLKQHDLPYHPLWEKGYVSIGDIHSTVPLSLGMTEEQTRFGGLKRECGLHEDSLSSL</sequence>
<dbReference type="Pfam" id="PF01507">
    <property type="entry name" value="PAPS_reduct"/>
    <property type="match status" value="1"/>
</dbReference>
<organism evidence="5 6">
    <name type="scientific">Aliikangiella coralliicola</name>
    <dbReference type="NCBI Taxonomy" id="2592383"/>
    <lineage>
        <taxon>Bacteria</taxon>
        <taxon>Pseudomonadati</taxon>
        <taxon>Pseudomonadota</taxon>
        <taxon>Gammaproteobacteria</taxon>
        <taxon>Oceanospirillales</taxon>
        <taxon>Pleioneaceae</taxon>
        <taxon>Aliikangiella</taxon>
    </lineage>
</organism>
<dbReference type="InterPro" id="IPR011800">
    <property type="entry name" value="PAPS_reductase_CysH"/>
</dbReference>
<dbReference type="GO" id="GO:0005737">
    <property type="term" value="C:cytoplasm"/>
    <property type="evidence" value="ECO:0007669"/>
    <property type="project" value="UniProtKB-SubCell"/>
</dbReference>
<dbReference type="NCBIfam" id="TIGR02057">
    <property type="entry name" value="PAPS_reductase"/>
    <property type="match status" value="1"/>
</dbReference>
<dbReference type="OrthoDB" id="9794018at2"/>
<evidence type="ECO:0000313" key="5">
    <source>
        <dbReference type="EMBL" id="TQV86491.1"/>
    </source>
</evidence>
<comment type="similarity">
    <text evidence="1 3">Belongs to the PAPS reductase family. CysH subfamily.</text>
</comment>
<dbReference type="GO" id="GO:0070814">
    <property type="term" value="P:hydrogen sulfide biosynthetic process"/>
    <property type="evidence" value="ECO:0007669"/>
    <property type="project" value="UniProtKB-UniRule"/>
</dbReference>
<comment type="pathway">
    <text evidence="3">Sulfur metabolism; hydrogen sulfide biosynthesis; sulfite from sulfate: step 3/3.</text>
</comment>
<feature type="active site" description="Nucleophile; cysteine thiosulfonate intermediate" evidence="3">
    <location>
        <position position="231"/>
    </location>
</feature>
<dbReference type="PANTHER" id="PTHR46509:SF1">
    <property type="entry name" value="PHOSPHOADENOSINE PHOSPHOSULFATE REDUCTASE"/>
    <property type="match status" value="1"/>
</dbReference>
<reference evidence="5 6" key="1">
    <citation type="submission" date="2019-07" db="EMBL/GenBank/DDBJ databases">
        <title>Draft genome for Aliikangiella sp. M105.</title>
        <authorList>
            <person name="Wang G."/>
        </authorList>
    </citation>
    <scope>NUCLEOTIDE SEQUENCE [LARGE SCALE GENOMIC DNA]</scope>
    <source>
        <strain evidence="5 6">M105</strain>
    </source>
</reference>
<dbReference type="GO" id="GO:0004604">
    <property type="term" value="F:phosphoadenylyl-sulfate reductase (thioredoxin) activity"/>
    <property type="evidence" value="ECO:0007669"/>
    <property type="project" value="UniProtKB-UniRule"/>
</dbReference>
<evidence type="ECO:0000313" key="6">
    <source>
        <dbReference type="Proteomes" id="UP000315439"/>
    </source>
</evidence>
<dbReference type="GO" id="GO:0019379">
    <property type="term" value="P:sulfate assimilation, phosphoadenylyl sulfate reduction by phosphoadenylyl-sulfate reductase (thioredoxin)"/>
    <property type="evidence" value="ECO:0007669"/>
    <property type="project" value="UniProtKB-UniRule"/>
</dbReference>
<comment type="caution">
    <text evidence="3">Lacks conserved residue(s) required for the propagation of feature annotation.</text>
</comment>
<dbReference type="InterPro" id="IPR014729">
    <property type="entry name" value="Rossmann-like_a/b/a_fold"/>
</dbReference>
<dbReference type="EC" id="1.8.4.8" evidence="3"/>
<dbReference type="HAMAP" id="MF_00063">
    <property type="entry name" value="CysH"/>
    <property type="match status" value="1"/>
</dbReference>
<accession>A0A545UAK1</accession>
<dbReference type="PIRSF" id="PIRSF000857">
    <property type="entry name" value="PAPS_reductase"/>
    <property type="match status" value="1"/>
</dbReference>
<dbReference type="UniPathway" id="UPA00140">
    <property type="reaction ID" value="UER00206"/>
</dbReference>
<name>A0A545UAK1_9GAMM</name>
<evidence type="ECO:0000256" key="1">
    <source>
        <dbReference type="ARBA" id="ARBA00009732"/>
    </source>
</evidence>